<accession>A0AAX2DCG9</accession>
<dbReference type="GeneID" id="76213066"/>
<name>A0AAX2DCG9_9PSED</name>
<dbReference type="RefSeq" id="WP_047700923.1">
    <property type="nucleotide sequence ID" value="NZ_CAKKMJ010000091.1"/>
</dbReference>
<organism evidence="1 2">
    <name type="scientific">Pseudomonas mediterranea</name>
    <dbReference type="NCBI Taxonomy" id="183795"/>
    <lineage>
        <taxon>Bacteria</taxon>
        <taxon>Pseudomonadati</taxon>
        <taxon>Pseudomonadota</taxon>
        <taxon>Gammaproteobacteria</taxon>
        <taxon>Pseudomonadales</taxon>
        <taxon>Pseudomonadaceae</taxon>
        <taxon>Pseudomonas</taxon>
    </lineage>
</organism>
<sequence length="161" mass="17817">MAGDLILASVNDSTLTTLTDAGGKMGVEIYHADKYSQQNWDLLRARVAEATTGSVTNNRSGLPPHFYISFRQSDYKGSGSDKFKKLIRHATRPLTVVSSHPGLTNWTSQTGDEVSAENCFREALQKGNVTLEIYKYDAHDLINRTTGAVNDNISYMKLIDE</sequence>
<protein>
    <submittedName>
        <fullName evidence="1">Uncharacterized protein</fullName>
    </submittedName>
</protein>
<evidence type="ECO:0000313" key="2">
    <source>
        <dbReference type="Proteomes" id="UP000183772"/>
    </source>
</evidence>
<dbReference type="Proteomes" id="UP000183772">
    <property type="component" value="Chromosome I"/>
</dbReference>
<proteinExistence type="predicted"/>
<keyword evidence="2" id="KW-1185">Reference proteome</keyword>
<gene>
    <name evidence="1" type="ORF">SAMN05216476_2934</name>
</gene>
<reference evidence="1 2" key="1">
    <citation type="submission" date="2016-10" db="EMBL/GenBank/DDBJ databases">
        <authorList>
            <person name="Varghese N."/>
            <person name="Submissions S."/>
        </authorList>
    </citation>
    <scope>NUCLEOTIDE SEQUENCE [LARGE SCALE GENOMIC DNA]</scope>
    <source>
        <strain evidence="1 2">DSM 16733</strain>
    </source>
</reference>
<dbReference type="AlphaFoldDB" id="A0AAX2DCG9"/>
<evidence type="ECO:0000313" key="1">
    <source>
        <dbReference type="EMBL" id="SDU53661.1"/>
    </source>
</evidence>
<dbReference type="EMBL" id="LT629790">
    <property type="protein sequence ID" value="SDU53661.1"/>
    <property type="molecule type" value="Genomic_DNA"/>
</dbReference>